<name>A0A939BE94_9FIRM</name>
<dbReference type="Proteomes" id="UP000774750">
    <property type="component" value="Unassembled WGS sequence"/>
</dbReference>
<feature type="binding site" evidence="16">
    <location>
        <position position="66"/>
    </location>
    <ligand>
        <name>substrate</name>
    </ligand>
</feature>
<dbReference type="PANTHER" id="PTHR34299">
    <property type="entry name" value="DIACYLGLYCEROL KINASE"/>
    <property type="match status" value="1"/>
</dbReference>
<evidence type="ECO:0000256" key="13">
    <source>
        <dbReference type="ARBA" id="ARBA00023209"/>
    </source>
</evidence>
<feature type="binding site" evidence="17">
    <location>
        <position position="6"/>
    </location>
    <ligand>
        <name>ATP</name>
        <dbReference type="ChEBI" id="CHEBI:30616"/>
    </ligand>
</feature>
<accession>A0A939BE94</accession>
<keyword evidence="14" id="KW-1208">Phospholipid metabolism</keyword>
<dbReference type="CDD" id="cd14265">
    <property type="entry name" value="UDPK_IM_like"/>
    <property type="match status" value="1"/>
</dbReference>
<keyword evidence="9 17" id="KW-0067">ATP-binding</keyword>
<dbReference type="Pfam" id="PF01219">
    <property type="entry name" value="DAGK_prokar"/>
    <property type="match status" value="1"/>
</dbReference>
<evidence type="ECO:0000256" key="9">
    <source>
        <dbReference type="ARBA" id="ARBA00022840"/>
    </source>
</evidence>
<comment type="similarity">
    <text evidence="2">Belongs to the bacterial diacylglycerol kinase family.</text>
</comment>
<feature type="transmembrane region" description="Helical" evidence="19">
    <location>
        <begin position="93"/>
        <end position="115"/>
    </location>
</feature>
<sequence>MNSFIRFLRGFSYAAHGIGSCIKRERNMRVHLCAVALVLYFCLFFRPSRIEFAILMLCFGLVIGAEAANTAVESLADRLHPDIHPAIRLAKDAAAGAVLIAAIASVLVGLCLFVWTDRFLPALHSMMTIPAGWIGLLCLMLLSVVVVFVIPIPQNEMKQENRGTNGTE</sequence>
<evidence type="ECO:0000256" key="6">
    <source>
        <dbReference type="ARBA" id="ARBA00022692"/>
    </source>
</evidence>
<feature type="binding site" evidence="18">
    <location>
        <position position="73"/>
    </location>
    <ligand>
        <name>a divalent metal cation</name>
        <dbReference type="ChEBI" id="CHEBI:60240"/>
    </ligand>
</feature>
<comment type="subcellular location">
    <subcellularLocation>
        <location evidence="1">Cell membrane</location>
        <topology evidence="1">Multi-pass membrane protein</topology>
    </subcellularLocation>
</comment>
<feature type="binding site" evidence="17">
    <location>
        <position position="13"/>
    </location>
    <ligand>
        <name>ATP</name>
        <dbReference type="ChEBI" id="CHEBI:30616"/>
    </ligand>
</feature>
<keyword evidence="13" id="KW-0594">Phospholipid biosynthesis</keyword>
<dbReference type="InterPro" id="IPR000829">
    <property type="entry name" value="DAGK"/>
</dbReference>
<dbReference type="AlphaFoldDB" id="A0A939BE94"/>
<dbReference type="GO" id="GO:0005524">
    <property type="term" value="F:ATP binding"/>
    <property type="evidence" value="ECO:0007669"/>
    <property type="project" value="UniProtKB-KW"/>
</dbReference>
<comment type="cofactor">
    <cofactor evidence="18">
        <name>Mg(2+)</name>
        <dbReference type="ChEBI" id="CHEBI:18420"/>
    </cofactor>
    <text evidence="18">Mn(2+), Zn(2+), Cd(2+) and Co(2+) support activity to lesser extents.</text>
</comment>
<dbReference type="GO" id="GO:0016301">
    <property type="term" value="F:kinase activity"/>
    <property type="evidence" value="ECO:0007669"/>
    <property type="project" value="UniProtKB-KW"/>
</dbReference>
<feature type="transmembrane region" description="Helical" evidence="19">
    <location>
        <begin position="30"/>
        <end position="46"/>
    </location>
</feature>
<reference evidence="20" key="2">
    <citation type="journal article" date="2021" name="Sci. Rep.">
        <title>The distribution of antibiotic resistance genes in chicken gut microbiota commensals.</title>
        <authorList>
            <person name="Juricova H."/>
            <person name="Matiasovicova J."/>
            <person name="Kubasova T."/>
            <person name="Cejkova D."/>
            <person name="Rychlik I."/>
        </authorList>
    </citation>
    <scope>NUCLEOTIDE SEQUENCE</scope>
    <source>
        <strain evidence="20">An559</strain>
    </source>
</reference>
<keyword evidence="7 17" id="KW-0547">Nucleotide-binding</keyword>
<keyword evidence="11" id="KW-0443">Lipid metabolism</keyword>
<dbReference type="Gene3D" id="1.10.287.3610">
    <property type="match status" value="1"/>
</dbReference>
<dbReference type="EMBL" id="JACJKY010000007">
    <property type="protein sequence ID" value="MBM6920666.1"/>
    <property type="molecule type" value="Genomic_DNA"/>
</dbReference>
<evidence type="ECO:0000256" key="7">
    <source>
        <dbReference type="ARBA" id="ARBA00022741"/>
    </source>
</evidence>
<dbReference type="GO" id="GO:0046872">
    <property type="term" value="F:metal ion binding"/>
    <property type="evidence" value="ECO:0007669"/>
    <property type="project" value="UniProtKB-KW"/>
</dbReference>
<evidence type="ECO:0000256" key="5">
    <source>
        <dbReference type="ARBA" id="ARBA00022679"/>
    </source>
</evidence>
<feature type="transmembrane region" description="Helical" evidence="19">
    <location>
        <begin position="127"/>
        <end position="152"/>
    </location>
</feature>
<dbReference type="InterPro" id="IPR033717">
    <property type="entry name" value="UDPK"/>
</dbReference>
<keyword evidence="10 19" id="KW-1133">Transmembrane helix</keyword>
<dbReference type="InterPro" id="IPR036945">
    <property type="entry name" value="DAGK_sf"/>
</dbReference>
<evidence type="ECO:0000256" key="18">
    <source>
        <dbReference type="PIRSR" id="PIRSR600829-4"/>
    </source>
</evidence>
<evidence type="ECO:0000256" key="1">
    <source>
        <dbReference type="ARBA" id="ARBA00004651"/>
    </source>
</evidence>
<evidence type="ECO:0000256" key="11">
    <source>
        <dbReference type="ARBA" id="ARBA00023098"/>
    </source>
</evidence>
<feature type="binding site" evidence="17">
    <location>
        <begin position="91"/>
        <end position="92"/>
    </location>
    <ligand>
        <name>ATP</name>
        <dbReference type="ChEBI" id="CHEBI:30616"/>
    </ligand>
</feature>
<keyword evidence="8 20" id="KW-0418">Kinase</keyword>
<gene>
    <name evidence="20" type="ORF">H6A12_05790</name>
</gene>
<comment type="caution">
    <text evidence="20">The sequence shown here is derived from an EMBL/GenBank/DDBJ whole genome shotgun (WGS) entry which is preliminary data.</text>
</comment>
<feature type="binding site" evidence="18">
    <location>
        <position position="25"/>
    </location>
    <ligand>
        <name>a divalent metal cation</name>
        <dbReference type="ChEBI" id="CHEBI:60240"/>
    </ligand>
</feature>
<reference evidence="20" key="1">
    <citation type="submission" date="2020-08" db="EMBL/GenBank/DDBJ databases">
        <authorList>
            <person name="Cejkova D."/>
            <person name="Kubasova T."/>
            <person name="Jahodarova E."/>
            <person name="Rychlik I."/>
        </authorList>
    </citation>
    <scope>NUCLEOTIDE SEQUENCE</scope>
    <source>
        <strain evidence="20">An559</strain>
    </source>
</reference>
<keyword evidence="21" id="KW-1185">Reference proteome</keyword>
<evidence type="ECO:0000256" key="17">
    <source>
        <dbReference type="PIRSR" id="PIRSR600829-3"/>
    </source>
</evidence>
<evidence type="ECO:0000256" key="16">
    <source>
        <dbReference type="PIRSR" id="PIRSR600829-2"/>
    </source>
</evidence>
<keyword evidence="5" id="KW-0808">Transferase</keyword>
<protein>
    <submittedName>
        <fullName evidence="20">Diacylglycerol kinase family protein</fullName>
    </submittedName>
</protein>
<evidence type="ECO:0000256" key="15">
    <source>
        <dbReference type="PIRSR" id="PIRSR600829-1"/>
    </source>
</evidence>
<feature type="transmembrane region" description="Helical" evidence="19">
    <location>
        <begin position="52"/>
        <end position="72"/>
    </location>
</feature>
<feature type="binding site" evidence="17">
    <location>
        <position position="25"/>
    </location>
    <ligand>
        <name>ATP</name>
        <dbReference type="ChEBI" id="CHEBI:30616"/>
    </ligand>
</feature>
<keyword evidence="4" id="KW-0444">Lipid biosynthesis</keyword>
<evidence type="ECO:0000256" key="10">
    <source>
        <dbReference type="ARBA" id="ARBA00022989"/>
    </source>
</evidence>
<evidence type="ECO:0000256" key="14">
    <source>
        <dbReference type="ARBA" id="ARBA00023264"/>
    </source>
</evidence>
<evidence type="ECO:0000256" key="12">
    <source>
        <dbReference type="ARBA" id="ARBA00023136"/>
    </source>
</evidence>
<keyword evidence="18" id="KW-0460">Magnesium</keyword>
<evidence type="ECO:0000256" key="8">
    <source>
        <dbReference type="ARBA" id="ARBA00022777"/>
    </source>
</evidence>
<evidence type="ECO:0000256" key="19">
    <source>
        <dbReference type="SAM" id="Phobius"/>
    </source>
</evidence>
<feature type="active site" description="Proton acceptor" evidence="15">
    <location>
        <position position="66"/>
    </location>
</feature>
<evidence type="ECO:0000256" key="3">
    <source>
        <dbReference type="ARBA" id="ARBA00022475"/>
    </source>
</evidence>
<dbReference type="PROSITE" id="PS51257">
    <property type="entry name" value="PROKAR_LIPOPROTEIN"/>
    <property type="match status" value="1"/>
</dbReference>
<organism evidence="20 21">
    <name type="scientific">Merdimmobilis hominis</name>
    <dbReference type="NCBI Taxonomy" id="2897707"/>
    <lineage>
        <taxon>Bacteria</taxon>
        <taxon>Bacillati</taxon>
        <taxon>Bacillota</taxon>
        <taxon>Clostridia</taxon>
        <taxon>Eubacteriales</taxon>
        <taxon>Oscillospiraceae</taxon>
        <taxon>Merdimmobilis</taxon>
    </lineage>
</organism>
<dbReference type="GO" id="GO:0005886">
    <property type="term" value="C:plasma membrane"/>
    <property type="evidence" value="ECO:0007669"/>
    <property type="project" value="UniProtKB-SubCell"/>
</dbReference>
<dbReference type="PANTHER" id="PTHR34299:SF1">
    <property type="entry name" value="DIACYLGLYCEROL KINASE"/>
    <property type="match status" value="1"/>
</dbReference>
<keyword evidence="6 19" id="KW-0812">Transmembrane</keyword>
<dbReference type="GO" id="GO:0008654">
    <property type="term" value="P:phospholipid biosynthetic process"/>
    <property type="evidence" value="ECO:0007669"/>
    <property type="project" value="UniProtKB-KW"/>
</dbReference>
<keyword evidence="12 19" id="KW-0472">Membrane</keyword>
<dbReference type="RefSeq" id="WP_204445792.1">
    <property type="nucleotide sequence ID" value="NZ_JACJKY010000007.1"/>
</dbReference>
<keyword evidence="3" id="KW-1003">Cell membrane</keyword>
<evidence type="ECO:0000256" key="4">
    <source>
        <dbReference type="ARBA" id="ARBA00022516"/>
    </source>
</evidence>
<evidence type="ECO:0000313" key="21">
    <source>
        <dbReference type="Proteomes" id="UP000774750"/>
    </source>
</evidence>
<feature type="binding site" evidence="17">
    <location>
        <position position="73"/>
    </location>
    <ligand>
        <name>ATP</name>
        <dbReference type="ChEBI" id="CHEBI:30616"/>
    </ligand>
</feature>
<keyword evidence="18" id="KW-0479">Metal-binding</keyword>
<proteinExistence type="inferred from homology"/>
<evidence type="ECO:0000313" key="20">
    <source>
        <dbReference type="EMBL" id="MBM6920666.1"/>
    </source>
</evidence>
<feature type="binding site" evidence="16">
    <location>
        <position position="6"/>
    </location>
    <ligand>
        <name>substrate</name>
    </ligand>
</feature>
<evidence type="ECO:0000256" key="2">
    <source>
        <dbReference type="ARBA" id="ARBA00005967"/>
    </source>
</evidence>